<keyword evidence="2" id="KW-0472">Membrane</keyword>
<dbReference type="Pfam" id="PF07727">
    <property type="entry name" value="RVT_2"/>
    <property type="match status" value="1"/>
</dbReference>
<dbReference type="AlphaFoldDB" id="A0AAV3Q6P7"/>
<comment type="caution">
    <text evidence="2">The sequence shown here is derived from an EMBL/GenBank/DDBJ whole genome shotgun (WGS) entry which is preliminary data.</text>
</comment>
<dbReference type="PANTHER" id="PTHR11439">
    <property type="entry name" value="GAG-POL-RELATED RETROTRANSPOSON"/>
    <property type="match status" value="1"/>
</dbReference>
<feature type="domain" description="Reverse transcriptase Ty1/copia-type" evidence="1">
    <location>
        <begin position="13"/>
        <end position="118"/>
    </location>
</feature>
<proteinExistence type="predicted"/>
<keyword evidence="3" id="KW-1185">Reference proteome</keyword>
<name>A0AAV3Q6P7_LITER</name>
<sequence>MAGQRENINTCYRLTDYGFNQSFNDHCMFVLDQDGVFMKLIVYVDDKLVAGSLQEKIIKVKQFLHNEFTIKDFGIAKYFLGIQIARSAAGMYFSQTKYITDIVQDFKMEECTVVATPFQVDWQPYDANSPLLTDANVDWARCKYTRRSITGYCVMLGTSLLSWMSKKQNTVSRSFVEVEYISVAFADCELQWLTYLLADLKVPIEQPIPLWCDNQSTIYNTENPVFHERTKHIEMDCHTIRDQYKRGFVKSLHVPSKD</sequence>
<evidence type="ECO:0000313" key="3">
    <source>
        <dbReference type="Proteomes" id="UP001454036"/>
    </source>
</evidence>
<protein>
    <submittedName>
        <fullName evidence="2">Transmembrane signal receptor</fullName>
    </submittedName>
</protein>
<gene>
    <name evidence="2" type="ORF">LIER_38545</name>
</gene>
<dbReference type="PANTHER" id="PTHR11439:SF470">
    <property type="entry name" value="CYSTEINE-RICH RLK (RECEPTOR-LIKE PROTEIN KINASE) 8"/>
    <property type="match status" value="1"/>
</dbReference>
<dbReference type="CDD" id="cd09272">
    <property type="entry name" value="RNase_HI_RT_Ty1"/>
    <property type="match status" value="1"/>
</dbReference>
<organism evidence="2 3">
    <name type="scientific">Lithospermum erythrorhizon</name>
    <name type="common">Purple gromwell</name>
    <name type="synonym">Lithospermum officinale var. erythrorhizon</name>
    <dbReference type="NCBI Taxonomy" id="34254"/>
    <lineage>
        <taxon>Eukaryota</taxon>
        <taxon>Viridiplantae</taxon>
        <taxon>Streptophyta</taxon>
        <taxon>Embryophyta</taxon>
        <taxon>Tracheophyta</taxon>
        <taxon>Spermatophyta</taxon>
        <taxon>Magnoliopsida</taxon>
        <taxon>eudicotyledons</taxon>
        <taxon>Gunneridae</taxon>
        <taxon>Pentapetalae</taxon>
        <taxon>asterids</taxon>
        <taxon>lamiids</taxon>
        <taxon>Boraginales</taxon>
        <taxon>Boraginaceae</taxon>
        <taxon>Boraginoideae</taxon>
        <taxon>Lithospermeae</taxon>
        <taxon>Lithospermum</taxon>
    </lineage>
</organism>
<dbReference type="Proteomes" id="UP001454036">
    <property type="component" value="Unassembled WGS sequence"/>
</dbReference>
<evidence type="ECO:0000259" key="1">
    <source>
        <dbReference type="Pfam" id="PF07727"/>
    </source>
</evidence>
<accession>A0AAV3Q6P7</accession>
<evidence type="ECO:0000313" key="2">
    <source>
        <dbReference type="EMBL" id="GAA0157902.1"/>
    </source>
</evidence>
<dbReference type="InterPro" id="IPR043502">
    <property type="entry name" value="DNA/RNA_pol_sf"/>
</dbReference>
<dbReference type="EMBL" id="BAABME010019649">
    <property type="protein sequence ID" value="GAA0157902.1"/>
    <property type="molecule type" value="Genomic_DNA"/>
</dbReference>
<dbReference type="InterPro" id="IPR013103">
    <property type="entry name" value="RVT_2"/>
</dbReference>
<reference evidence="2 3" key="1">
    <citation type="submission" date="2024-01" db="EMBL/GenBank/DDBJ databases">
        <title>The complete chloroplast genome sequence of Lithospermum erythrorhizon: insights into the phylogenetic relationship among Boraginaceae species and the maternal lineages of purple gromwells.</title>
        <authorList>
            <person name="Okada T."/>
            <person name="Watanabe K."/>
        </authorList>
    </citation>
    <scope>NUCLEOTIDE SEQUENCE [LARGE SCALE GENOMIC DNA]</scope>
</reference>
<dbReference type="SUPFAM" id="SSF56672">
    <property type="entry name" value="DNA/RNA polymerases"/>
    <property type="match status" value="1"/>
</dbReference>
<keyword evidence="2" id="KW-0675">Receptor</keyword>
<keyword evidence="2" id="KW-0812">Transmembrane</keyword>